<comment type="caution">
    <text evidence="1">The sequence shown here is derived from an EMBL/GenBank/DDBJ whole genome shotgun (WGS) entry which is preliminary data.</text>
</comment>
<accession>A0ACC0KQ41</accession>
<evidence type="ECO:0000313" key="1">
    <source>
        <dbReference type="EMBL" id="KAI8438554.1"/>
    </source>
</evidence>
<organism evidence="1 2">
    <name type="scientific">Choristoneura fumiferana</name>
    <name type="common">Spruce budworm moth</name>
    <name type="synonym">Archips fumiferana</name>
    <dbReference type="NCBI Taxonomy" id="7141"/>
    <lineage>
        <taxon>Eukaryota</taxon>
        <taxon>Metazoa</taxon>
        <taxon>Ecdysozoa</taxon>
        <taxon>Arthropoda</taxon>
        <taxon>Hexapoda</taxon>
        <taxon>Insecta</taxon>
        <taxon>Pterygota</taxon>
        <taxon>Neoptera</taxon>
        <taxon>Endopterygota</taxon>
        <taxon>Lepidoptera</taxon>
        <taxon>Glossata</taxon>
        <taxon>Ditrysia</taxon>
        <taxon>Tortricoidea</taxon>
        <taxon>Tortricidae</taxon>
        <taxon>Tortricinae</taxon>
        <taxon>Choristoneura</taxon>
    </lineage>
</organism>
<evidence type="ECO:0000313" key="2">
    <source>
        <dbReference type="Proteomes" id="UP001064048"/>
    </source>
</evidence>
<name>A0ACC0KQ41_CHOFU</name>
<protein>
    <submittedName>
        <fullName evidence="1">Uncharacterized protein</fullName>
    </submittedName>
</protein>
<gene>
    <name evidence="1" type="ORF">MSG28_011021</name>
</gene>
<proteinExistence type="predicted"/>
<dbReference type="Proteomes" id="UP001064048">
    <property type="component" value="Chromosome 18"/>
</dbReference>
<keyword evidence="2" id="KW-1185">Reference proteome</keyword>
<sequence length="1685" mass="191353">MCSVRFPVQMQSLRHQRPLALDIVNSLNGSLAGGLYLILMDVRHQKHEFSGISAESFGTLFLRSKDGHPIQCTLPDRIGYHISSRRRHSDIQPSSEKAERRKILTVPFENSTAREFACVQFSYDSKYLVAITGEPDWYLYYYNWDKGKVESHAKAQNPSGQGTVESVQCNPSDATLVVITGPYTFRIMNVSETVWRQWGWCKAENINITSCMWLSPDRILIGTDNGVIMMIENGELRQNCIFQAFDITEMSLKKVESTEGAEESGDKTSTSSKQETTSDQDSEGAGEVYPDLYSRVDLDTCTCSRKKLFITTGSEMHTRDYPLWSPLDAIQHIAIDPNQETLLITTLRKQLYYVKLFGQHMLQNPEIPFTELGPAMHFGRINSLSMCAWKPIFMTSGEQDKSIRIWNYMTDDIEMIKLYQEEIQCVSLHPTGFSDKLRFMVVLIDDFEVMREFPIRNCKRAKFSTNGHLFAAVNGQVIQVFSSVSFVNMFNLKGHNGIVSSLAWSANDLVLVSCGSEGAVYEWSMSTGQRIGEVILKTNQFAACAANSIGKLTYAVGSDGEIKEIGANIIRRNLPLIGCSLDTIVLSRSDMMLFITGGEGGVTSVHLPLLDKAIFNEFHMHNKKVGCIALSYDDQTLVSVAEDASICVWRLTNADGRAIALDKDFAYSKEILISKKDLQEKINSINLLSTRMSELETEHTYQLRQAEATQAEKLKEVHEGYCAAIEELKEKNENLEDKTARMRKDYEQRLEDLAESKRQALREMNNMFEAKLEEKELVLQELQEQTDMEKREHETIKSSIEEDADREIIEIRTAYEVQLKEEKDANVRLKGETGLMKKKLISANKEIDEFKHQVAQLKSEHKQFQKVISTLERDVTDLKKEIQERDGTIQDKEKRIYELKRKKQELEKYKFVLNFKITELKNQIEPKERTIRELRTQIDDMENEELKLLNFKHDLELKINQLTEKLSSAKKDFLSEADRNLTLKNTLKKIKIDLHNMTANFQDPMKLKLNVKENCTLLTEINNLRTELKSTRTRCFQMESILGLSARYIPPATARAKLKHVTEDREQLDEKFKQKIEGGKTFVIKNQADFARELLPLYYKHNNMASFIRQLNMYGFHKITSVENGGLRYEKDEIEFSHPCFVKNQSYLLEHIKRKIANPKTIVTSGESGEKILIKPELMNKVLTDVKQMKGKQESLDAKFSAMKQENEALWREVAILRQKHIKQQQIVNNLIQFLMSLVQPARPNNANSNNVGVKRPYQLMINSAAHNHGEGAYPGRVKNIKLDKDSILEDINEDNQEDGPTIHELAHDDVLHSEIAEDSLNPANFVSIDTEIPCSFSPHNPNSMQIYPVTKVNSTLPQTLDVQPVVTSPSPTIVNPTSPLDQTVLDQVFIDPSTIIREKMRKTPRNTNKQVKKMTPANSFNNLNPAADPKLPADIFADDDSVENCLGAGDSIFQSALHNAETDPMVSTSKDKMFGGINIKVEKGVNPKTSKKSKKSNKDTPQLNLADIKTELQDDLDWNNMSLATVNNNSDVNRFNSMNKRDNISKNFEEYSSLFGTNSNKTDIDDHLDSMQTDIESLRELLRSDSYALDTNTLMGLFGSDDPFYGLSYNPVDERAKASNSAEGNQLMSYTGNMIPCLEDMNLELLENSQEAVSPSPSPSPSPSNCTLNTPQVQVASPAFPQKR</sequence>
<dbReference type="EMBL" id="CM046118">
    <property type="protein sequence ID" value="KAI8438554.1"/>
    <property type="molecule type" value="Genomic_DNA"/>
</dbReference>
<reference evidence="1 2" key="1">
    <citation type="journal article" date="2022" name="Genome Biol. Evol.">
        <title>The Spruce Budworm Genome: Reconstructing the Evolutionary History of Antifreeze Proteins.</title>
        <authorList>
            <person name="Beliveau C."/>
            <person name="Gagne P."/>
            <person name="Picq S."/>
            <person name="Vernygora O."/>
            <person name="Keeling C.I."/>
            <person name="Pinkney K."/>
            <person name="Doucet D."/>
            <person name="Wen F."/>
            <person name="Johnston J.S."/>
            <person name="Maaroufi H."/>
            <person name="Boyle B."/>
            <person name="Laroche J."/>
            <person name="Dewar K."/>
            <person name="Juretic N."/>
            <person name="Blackburn G."/>
            <person name="Nisole A."/>
            <person name="Brunet B."/>
            <person name="Brandao M."/>
            <person name="Lumley L."/>
            <person name="Duan J."/>
            <person name="Quan G."/>
            <person name="Lucarotti C.J."/>
            <person name="Roe A.D."/>
            <person name="Sperling F.A.H."/>
            <person name="Levesque R.C."/>
            <person name="Cusson M."/>
        </authorList>
    </citation>
    <scope>NUCLEOTIDE SEQUENCE [LARGE SCALE GENOMIC DNA]</scope>
    <source>
        <strain evidence="1">Glfc:IPQL:Cfum</strain>
    </source>
</reference>